<evidence type="ECO:0000256" key="6">
    <source>
        <dbReference type="ARBA" id="ARBA00022747"/>
    </source>
</evidence>
<dbReference type="InterPro" id="IPR003356">
    <property type="entry name" value="DNA_methylase_A-5"/>
</dbReference>
<dbReference type="EC" id="2.1.1.72" evidence="2"/>
<dbReference type="EMBL" id="LVWG01000033">
    <property type="protein sequence ID" value="KZK73876.1"/>
    <property type="molecule type" value="Genomic_DNA"/>
</dbReference>
<evidence type="ECO:0000259" key="8">
    <source>
        <dbReference type="Pfam" id="PF02384"/>
    </source>
</evidence>
<sequence length="166" mass="18697">MPHLTSIRSVCTQPHSGEAIKTEFQLLNAHRAEIASGLQLTRYRMLKKSKTGNKVLFIDATAEFVRNGNKNKLSDDNRKKILAAYIARTDAEHFASFRDNRFIAENDYNISVSNYVDGKDPREVIDIAKLNAELKTTVARINQLRSDIDTIVSEIEGGDENDSSRL</sequence>
<proteinExistence type="inferred from homology"/>
<dbReference type="GO" id="GO:0009007">
    <property type="term" value="F:site-specific DNA-methyltransferase (adenine-specific) activity"/>
    <property type="evidence" value="ECO:0007669"/>
    <property type="project" value="UniProtKB-EC"/>
</dbReference>
<evidence type="ECO:0000256" key="1">
    <source>
        <dbReference type="ARBA" id="ARBA00006594"/>
    </source>
</evidence>
<gene>
    <name evidence="9" type="ORF">A3K90_03545</name>
</gene>
<dbReference type="PANTHER" id="PTHR42933:SF1">
    <property type="entry name" value="SITE-SPECIFIC DNA-METHYLTRANSFERASE (ADENINE-SPECIFIC)"/>
    <property type="match status" value="1"/>
</dbReference>
<dbReference type="AlphaFoldDB" id="A0A165LD77"/>
<dbReference type="GO" id="GO:0003677">
    <property type="term" value="F:DNA binding"/>
    <property type="evidence" value="ECO:0007669"/>
    <property type="project" value="InterPro"/>
</dbReference>
<evidence type="ECO:0000256" key="7">
    <source>
        <dbReference type="ARBA" id="ARBA00047942"/>
    </source>
</evidence>
<feature type="domain" description="DNA methylase adenine-specific" evidence="8">
    <location>
        <begin position="45"/>
        <end position="122"/>
    </location>
</feature>
<evidence type="ECO:0000256" key="5">
    <source>
        <dbReference type="ARBA" id="ARBA00022691"/>
    </source>
</evidence>
<dbReference type="Gene3D" id="3.40.50.150">
    <property type="entry name" value="Vaccinia Virus protein VP39"/>
    <property type="match status" value="1"/>
</dbReference>
<keyword evidence="3" id="KW-0489">Methyltransferase</keyword>
<dbReference type="GO" id="GO:0009307">
    <property type="term" value="P:DNA restriction-modification system"/>
    <property type="evidence" value="ECO:0007669"/>
    <property type="project" value="UniProtKB-KW"/>
</dbReference>
<keyword evidence="4" id="KW-0808">Transferase</keyword>
<comment type="catalytic activity">
    <reaction evidence="7">
        <text>a 2'-deoxyadenosine in DNA + S-adenosyl-L-methionine = an N(6)-methyl-2'-deoxyadenosine in DNA + S-adenosyl-L-homocysteine + H(+)</text>
        <dbReference type="Rhea" id="RHEA:15197"/>
        <dbReference type="Rhea" id="RHEA-COMP:12418"/>
        <dbReference type="Rhea" id="RHEA-COMP:12419"/>
        <dbReference type="ChEBI" id="CHEBI:15378"/>
        <dbReference type="ChEBI" id="CHEBI:57856"/>
        <dbReference type="ChEBI" id="CHEBI:59789"/>
        <dbReference type="ChEBI" id="CHEBI:90615"/>
        <dbReference type="ChEBI" id="CHEBI:90616"/>
        <dbReference type="EC" id="2.1.1.72"/>
    </reaction>
</comment>
<evidence type="ECO:0000256" key="2">
    <source>
        <dbReference type="ARBA" id="ARBA00011900"/>
    </source>
</evidence>
<dbReference type="Pfam" id="PF02384">
    <property type="entry name" value="N6_Mtase"/>
    <property type="match status" value="1"/>
</dbReference>
<accession>A0A165LD77</accession>
<dbReference type="InterPro" id="IPR051537">
    <property type="entry name" value="DNA_Adenine_Mtase"/>
</dbReference>
<dbReference type="PANTHER" id="PTHR42933">
    <property type="entry name" value="SLR6095 PROTEIN"/>
    <property type="match status" value="1"/>
</dbReference>
<comment type="caution">
    <text evidence="9">The sequence shown here is derived from an EMBL/GenBank/DDBJ whole genome shotgun (WGS) entry which is preliminary data.</text>
</comment>
<dbReference type="InterPro" id="IPR029063">
    <property type="entry name" value="SAM-dependent_MTases_sf"/>
</dbReference>
<organism evidence="9 10">
    <name type="scientific">Pelodictyon luteolum</name>
    <dbReference type="NCBI Taxonomy" id="1100"/>
    <lineage>
        <taxon>Bacteria</taxon>
        <taxon>Pseudomonadati</taxon>
        <taxon>Chlorobiota</taxon>
        <taxon>Chlorobiia</taxon>
        <taxon>Chlorobiales</taxon>
        <taxon>Chlorobiaceae</taxon>
        <taxon>Chlorobium/Pelodictyon group</taxon>
        <taxon>Pelodictyon</taxon>
    </lineage>
</organism>
<dbReference type="SUPFAM" id="SSF53335">
    <property type="entry name" value="S-adenosyl-L-methionine-dependent methyltransferases"/>
    <property type="match status" value="1"/>
</dbReference>
<dbReference type="GO" id="GO:0008170">
    <property type="term" value="F:N-methyltransferase activity"/>
    <property type="evidence" value="ECO:0007669"/>
    <property type="project" value="InterPro"/>
</dbReference>
<protein>
    <recommendedName>
        <fullName evidence="2">site-specific DNA-methyltransferase (adenine-specific)</fullName>
        <ecNumber evidence="2">2.1.1.72</ecNumber>
    </recommendedName>
</protein>
<evidence type="ECO:0000313" key="9">
    <source>
        <dbReference type="EMBL" id="KZK73876.1"/>
    </source>
</evidence>
<name>A0A165LD77_PELLU</name>
<dbReference type="GO" id="GO:0032259">
    <property type="term" value="P:methylation"/>
    <property type="evidence" value="ECO:0007669"/>
    <property type="project" value="UniProtKB-KW"/>
</dbReference>
<dbReference type="Proteomes" id="UP000076481">
    <property type="component" value="Unassembled WGS sequence"/>
</dbReference>
<evidence type="ECO:0000256" key="3">
    <source>
        <dbReference type="ARBA" id="ARBA00022603"/>
    </source>
</evidence>
<evidence type="ECO:0000256" key="4">
    <source>
        <dbReference type="ARBA" id="ARBA00022679"/>
    </source>
</evidence>
<keyword evidence="6" id="KW-0680">Restriction system</keyword>
<keyword evidence="5" id="KW-0949">S-adenosyl-L-methionine</keyword>
<reference evidence="9 10" key="1">
    <citation type="submission" date="2016-03" db="EMBL/GenBank/DDBJ databases">
        <title>Speciation and ecological success in dimly lit waters: horizontal gene transfer in a green sulfur bacteria bloom unveiled by metagenomic assembly.</title>
        <authorList>
            <person name="Llorens-Mares T."/>
            <person name="Liu Z."/>
            <person name="Allen L.Z."/>
            <person name="Rusch D.B."/>
            <person name="Craig M.T."/>
            <person name="Dupont C.L."/>
            <person name="Bryant D.A."/>
            <person name="Casamayor E.O."/>
        </authorList>
    </citation>
    <scope>NUCLEOTIDE SEQUENCE [LARGE SCALE GENOMIC DNA]</scope>
    <source>
        <strain evidence="9">CIII</strain>
    </source>
</reference>
<evidence type="ECO:0000313" key="10">
    <source>
        <dbReference type="Proteomes" id="UP000076481"/>
    </source>
</evidence>
<comment type="similarity">
    <text evidence="1">Belongs to the N(4)/N(6)-methyltransferase family.</text>
</comment>